<dbReference type="AlphaFoldDB" id="A0A6M6JW24"/>
<evidence type="ECO:0000313" key="5">
    <source>
        <dbReference type="EMBL" id="QJY51257.1"/>
    </source>
</evidence>
<dbReference type="EMBL" id="CP053567">
    <property type="protein sequence ID" value="QJY51257.1"/>
    <property type="molecule type" value="Genomic_DNA"/>
</dbReference>
<accession>A0A6M6JW24</accession>
<evidence type="ECO:0000256" key="1">
    <source>
        <dbReference type="ARBA" id="ARBA00022612"/>
    </source>
</evidence>
<evidence type="ECO:0000313" key="6">
    <source>
        <dbReference type="Proteomes" id="UP000505377"/>
    </source>
</evidence>
<dbReference type="NCBIfam" id="TIGR01543">
    <property type="entry name" value="proheadase_HK97"/>
    <property type="match status" value="1"/>
</dbReference>
<keyword evidence="6" id="KW-1185">Reference proteome</keyword>
<dbReference type="Proteomes" id="UP000505377">
    <property type="component" value="Plasmid unnamed3"/>
</dbReference>
<evidence type="ECO:0000259" key="4">
    <source>
        <dbReference type="Pfam" id="PF04586"/>
    </source>
</evidence>
<name>A0A6M6JW24_9PSEU</name>
<sequence length="199" mass="21227">MSADLIRSFTPDLQIRSAAKGGDGRTVEGIAVPYARPQRIDSTLVEQFARGAFAHQLRAPNRVRFTREHMVHGGALIGRAIELRDDAAGLWGAWRVSATPAGDETLTLLEDGVLDELSIGFRARQDRRLEDGTIERVRADLVEVSVVLAGAYGRGALVSAVREAVHDELPDAPVCTCGAANRAAQAAQILAGLPTLPVA</sequence>
<keyword evidence="3" id="KW-0378">Hydrolase</keyword>
<keyword evidence="2 5" id="KW-0645">Protease</keyword>
<evidence type="ECO:0000256" key="2">
    <source>
        <dbReference type="ARBA" id="ARBA00022670"/>
    </source>
</evidence>
<dbReference type="GO" id="GO:0006508">
    <property type="term" value="P:proteolysis"/>
    <property type="evidence" value="ECO:0007669"/>
    <property type="project" value="UniProtKB-KW"/>
</dbReference>
<dbReference type="InterPro" id="IPR006433">
    <property type="entry name" value="Prohead_protease"/>
</dbReference>
<keyword evidence="1" id="KW-1188">Viral release from host cell</keyword>
<feature type="domain" description="Prohead serine protease" evidence="4">
    <location>
        <begin position="15"/>
        <end position="155"/>
    </location>
</feature>
<reference evidence="5 6" key="1">
    <citation type="submission" date="2020-05" db="EMBL/GenBank/DDBJ databases">
        <authorList>
            <person name="Mo P."/>
        </authorList>
    </citation>
    <scope>NUCLEOTIDE SEQUENCE [LARGE SCALE GENOMIC DNA]</scope>
    <source>
        <strain evidence="5 6">Gen01</strain>
        <plasmid evidence="5 6">unnamed3</plasmid>
    </source>
</reference>
<organism evidence="5 6">
    <name type="scientific">Pseudonocardia broussonetiae</name>
    <dbReference type="NCBI Taxonomy" id="2736640"/>
    <lineage>
        <taxon>Bacteria</taxon>
        <taxon>Bacillati</taxon>
        <taxon>Actinomycetota</taxon>
        <taxon>Actinomycetes</taxon>
        <taxon>Pseudonocardiales</taxon>
        <taxon>Pseudonocardiaceae</taxon>
        <taxon>Pseudonocardia</taxon>
    </lineage>
</organism>
<dbReference type="KEGG" id="pbro:HOP40_35340"/>
<gene>
    <name evidence="5" type="ORF">HOP40_35340</name>
</gene>
<dbReference type="Pfam" id="PF04586">
    <property type="entry name" value="Peptidase_S78"/>
    <property type="match status" value="1"/>
</dbReference>
<dbReference type="InterPro" id="IPR054613">
    <property type="entry name" value="Peptidase_S78_dom"/>
</dbReference>
<evidence type="ECO:0000256" key="3">
    <source>
        <dbReference type="ARBA" id="ARBA00022801"/>
    </source>
</evidence>
<proteinExistence type="predicted"/>
<dbReference type="RefSeq" id="WP_172170207.1">
    <property type="nucleotide sequence ID" value="NZ_CP053567.1"/>
</dbReference>
<geneLocation type="plasmid" evidence="5 6">
    <name>unnamed3</name>
</geneLocation>
<keyword evidence="5" id="KW-0614">Plasmid</keyword>
<dbReference type="GO" id="GO:0008233">
    <property type="term" value="F:peptidase activity"/>
    <property type="evidence" value="ECO:0007669"/>
    <property type="project" value="UniProtKB-KW"/>
</dbReference>
<protein>
    <submittedName>
        <fullName evidence="5">HK97 family phage prohead protease</fullName>
    </submittedName>
</protein>